<keyword evidence="4" id="KW-1185">Reference proteome</keyword>
<dbReference type="GO" id="GO:0000160">
    <property type="term" value="P:phosphorelay signal transduction system"/>
    <property type="evidence" value="ECO:0007669"/>
    <property type="project" value="InterPro"/>
</dbReference>
<name>A0A1E5XKY6_9HYPH</name>
<keyword evidence="1" id="KW-0597">Phosphoprotein</keyword>
<protein>
    <recommendedName>
        <fullName evidence="2">Response regulatory domain-containing protein</fullName>
    </recommendedName>
</protein>
<proteinExistence type="predicted"/>
<dbReference type="Gene3D" id="3.40.50.2300">
    <property type="match status" value="1"/>
</dbReference>
<dbReference type="Proteomes" id="UP000095463">
    <property type="component" value="Unassembled WGS sequence"/>
</dbReference>
<dbReference type="InterPro" id="IPR011006">
    <property type="entry name" value="CheY-like_superfamily"/>
</dbReference>
<feature type="modified residue" description="4-aspartylphosphate" evidence="1">
    <location>
        <position position="57"/>
    </location>
</feature>
<dbReference type="EMBL" id="LAJE02000294">
    <property type="protein sequence ID" value="OEO29257.1"/>
    <property type="molecule type" value="Genomic_DNA"/>
</dbReference>
<evidence type="ECO:0000313" key="4">
    <source>
        <dbReference type="Proteomes" id="UP000095463"/>
    </source>
</evidence>
<reference evidence="3 4" key="1">
    <citation type="journal article" date="2015" name="Genome Announc.">
        <title>Genome Assemblies of Three Soil-Associated Devosia species: D. insulae, D. limi, and D. soli.</title>
        <authorList>
            <person name="Hassan Y.I."/>
            <person name="Lepp D."/>
            <person name="Zhou T."/>
        </authorList>
    </citation>
    <scope>NUCLEOTIDE SEQUENCE [LARGE SCALE GENOMIC DNA]</scope>
    <source>
        <strain evidence="3 4">DS-56</strain>
    </source>
</reference>
<dbReference type="RefSeq" id="WP_069911461.1">
    <property type="nucleotide sequence ID" value="NZ_LAJE02000294.1"/>
</dbReference>
<feature type="domain" description="Response regulatory" evidence="2">
    <location>
        <begin position="7"/>
        <end position="126"/>
    </location>
</feature>
<evidence type="ECO:0000313" key="3">
    <source>
        <dbReference type="EMBL" id="OEO29257.1"/>
    </source>
</evidence>
<accession>A0A1E5XKY6</accession>
<dbReference type="AlphaFoldDB" id="A0A1E5XKY6"/>
<sequence length="168" mass="18612">MAEPVRTIAVLVANPALSSILSMVLASVPSFRVRPFESELALVTYMRLAPVDVVVTDFDSASARADRVSRDLRADQSIPHHDYQVIALASVVSPETKDLCIASGIDEVIVKPMSPKYLLERVQSRLSRRAASLAGYRPVRATTSRRPDFSKYGNVIPLWTRERPLPTH</sequence>
<evidence type="ECO:0000256" key="1">
    <source>
        <dbReference type="PROSITE-ProRule" id="PRU00169"/>
    </source>
</evidence>
<dbReference type="PROSITE" id="PS50110">
    <property type="entry name" value="RESPONSE_REGULATORY"/>
    <property type="match status" value="1"/>
</dbReference>
<organism evidence="3 4">
    <name type="scientific">Devosia insulae DS-56</name>
    <dbReference type="NCBI Taxonomy" id="1116389"/>
    <lineage>
        <taxon>Bacteria</taxon>
        <taxon>Pseudomonadati</taxon>
        <taxon>Pseudomonadota</taxon>
        <taxon>Alphaproteobacteria</taxon>
        <taxon>Hyphomicrobiales</taxon>
        <taxon>Devosiaceae</taxon>
        <taxon>Devosia</taxon>
    </lineage>
</organism>
<evidence type="ECO:0000259" key="2">
    <source>
        <dbReference type="PROSITE" id="PS50110"/>
    </source>
</evidence>
<comment type="caution">
    <text evidence="3">The sequence shown here is derived from an EMBL/GenBank/DDBJ whole genome shotgun (WGS) entry which is preliminary data.</text>
</comment>
<dbReference type="InterPro" id="IPR001789">
    <property type="entry name" value="Sig_transdc_resp-reg_receiver"/>
</dbReference>
<gene>
    <name evidence="3" type="ORF">VW23_026435</name>
</gene>
<dbReference type="SUPFAM" id="SSF52172">
    <property type="entry name" value="CheY-like"/>
    <property type="match status" value="1"/>
</dbReference>